<evidence type="ECO:0000256" key="4">
    <source>
        <dbReference type="ARBA" id="ARBA00022475"/>
    </source>
</evidence>
<evidence type="ECO:0000256" key="11">
    <source>
        <dbReference type="SAM" id="Phobius"/>
    </source>
</evidence>
<dbReference type="GO" id="GO:0032153">
    <property type="term" value="C:cell division site"/>
    <property type="evidence" value="ECO:0007669"/>
    <property type="project" value="TreeGrafter"/>
</dbReference>
<dbReference type="Gene3D" id="3.30.70.3040">
    <property type="match status" value="1"/>
</dbReference>
<evidence type="ECO:0000256" key="5">
    <source>
        <dbReference type="ARBA" id="ARBA00022618"/>
    </source>
</evidence>
<dbReference type="InterPro" id="IPR003838">
    <property type="entry name" value="ABC3_permease_C"/>
</dbReference>
<evidence type="ECO:0000256" key="10">
    <source>
        <dbReference type="PIRNR" id="PIRNR003097"/>
    </source>
</evidence>
<dbReference type="GO" id="GO:0005886">
    <property type="term" value="C:plasma membrane"/>
    <property type="evidence" value="ECO:0007669"/>
    <property type="project" value="UniProtKB-SubCell"/>
</dbReference>
<feature type="domain" description="ABC3 transporter permease C-terminal" evidence="12">
    <location>
        <begin position="211"/>
        <end position="329"/>
    </location>
</feature>
<reference evidence="14 15" key="1">
    <citation type="submission" date="2020-08" db="EMBL/GenBank/DDBJ databases">
        <title>Bridging the membrane lipid divide: bacteria of the FCB group superphylum have the potential to synthesize archaeal ether lipids.</title>
        <authorList>
            <person name="Villanueva L."/>
            <person name="Von Meijenfeldt F.A.B."/>
            <person name="Westbye A.B."/>
            <person name="Yadav S."/>
            <person name="Hopmans E.C."/>
            <person name="Dutilh B.E."/>
            <person name="Sinninghe Damste J.S."/>
        </authorList>
    </citation>
    <scope>NUCLEOTIDE SEQUENCE [LARGE SCALE GENOMIC DNA]</scope>
    <source>
        <strain evidence="14">NIOZ-UU82</strain>
    </source>
</reference>
<dbReference type="Pfam" id="PF02687">
    <property type="entry name" value="FtsX"/>
    <property type="match status" value="1"/>
</dbReference>
<dbReference type="PIRSF" id="PIRSF003097">
    <property type="entry name" value="FtsX"/>
    <property type="match status" value="1"/>
</dbReference>
<keyword evidence="9 10" id="KW-0131">Cell cycle</keyword>
<dbReference type="PANTHER" id="PTHR47755">
    <property type="entry name" value="CELL DIVISION PROTEIN FTSX"/>
    <property type="match status" value="1"/>
</dbReference>
<comment type="subcellular location">
    <subcellularLocation>
        <location evidence="1">Cell membrane</location>
        <topology evidence="1">Multi-pass membrane protein</topology>
    </subcellularLocation>
</comment>
<evidence type="ECO:0000256" key="7">
    <source>
        <dbReference type="ARBA" id="ARBA00022989"/>
    </source>
</evidence>
<dbReference type="Proteomes" id="UP000603545">
    <property type="component" value="Unassembled WGS sequence"/>
</dbReference>
<evidence type="ECO:0000313" key="15">
    <source>
        <dbReference type="Proteomes" id="UP000603545"/>
    </source>
</evidence>
<dbReference type="Pfam" id="PF18075">
    <property type="entry name" value="FtsX_ECD"/>
    <property type="match status" value="1"/>
</dbReference>
<evidence type="ECO:0000259" key="12">
    <source>
        <dbReference type="Pfam" id="PF02687"/>
    </source>
</evidence>
<feature type="transmembrane region" description="Helical" evidence="11">
    <location>
        <begin position="210"/>
        <end position="232"/>
    </location>
</feature>
<feature type="transmembrane region" description="Helical" evidence="11">
    <location>
        <begin position="302"/>
        <end position="324"/>
    </location>
</feature>
<feature type="domain" description="FtsX extracellular" evidence="13">
    <location>
        <begin position="109"/>
        <end position="188"/>
    </location>
</feature>
<evidence type="ECO:0000256" key="6">
    <source>
        <dbReference type="ARBA" id="ARBA00022692"/>
    </source>
</evidence>
<gene>
    <name evidence="14" type="ORF">H8E80_06165</name>
</gene>
<keyword evidence="6 11" id="KW-0812">Transmembrane</keyword>
<evidence type="ECO:0000256" key="3">
    <source>
        <dbReference type="ARBA" id="ARBA00021907"/>
    </source>
</evidence>
<sequence>MILFFKRAIQDIRTNKFLNAVTIITIFLSILIVSTIVLFFLNANDYMSSWKKGIRIIAYLKPDIVEPQKRAHSPLLAAGLASESKNSKLPYGRRFPAASSGELQPNLVDIKNRIQGLYGVAEARFISKEEAMKRLREQMKRQSSLLDGLKENPLPDAFEIRLTGQFPNSERIENLAVQIESLPEIDDVEYGRRWIGRFVKLFDLFRLTGYAMSGIFFIAAVFIVANTIRLVIYSRREEIEIMRLVGATDRFIKTPFYIEAIIQSALGGIIGLAALFAVYIYISTNVEQGLSSDLLHVRFLSLRQSSTIILCSMLVGWLGCFISLRQFLKE</sequence>
<evidence type="ECO:0000313" key="14">
    <source>
        <dbReference type="EMBL" id="MBC8199613.1"/>
    </source>
</evidence>
<keyword evidence="5 10" id="KW-0132">Cell division</keyword>
<dbReference type="GO" id="GO:0051301">
    <property type="term" value="P:cell division"/>
    <property type="evidence" value="ECO:0007669"/>
    <property type="project" value="UniProtKB-KW"/>
</dbReference>
<proteinExistence type="inferred from homology"/>
<accession>A0A8J6N5E1</accession>
<keyword evidence="7 11" id="KW-1133">Transmembrane helix</keyword>
<evidence type="ECO:0000256" key="9">
    <source>
        <dbReference type="ARBA" id="ARBA00023306"/>
    </source>
</evidence>
<dbReference type="AlphaFoldDB" id="A0A8J6N5E1"/>
<keyword evidence="4 10" id="KW-1003">Cell membrane</keyword>
<dbReference type="PANTHER" id="PTHR47755:SF1">
    <property type="entry name" value="CELL DIVISION PROTEIN FTSX"/>
    <property type="match status" value="1"/>
</dbReference>
<dbReference type="EMBL" id="JACNLL010000056">
    <property type="protein sequence ID" value="MBC8199613.1"/>
    <property type="molecule type" value="Genomic_DNA"/>
</dbReference>
<comment type="similarity">
    <text evidence="2 10">Belongs to the ABC-4 integral membrane protein family. FtsX subfamily.</text>
</comment>
<keyword evidence="8 10" id="KW-0472">Membrane</keyword>
<evidence type="ECO:0000256" key="1">
    <source>
        <dbReference type="ARBA" id="ARBA00004651"/>
    </source>
</evidence>
<evidence type="ECO:0000259" key="13">
    <source>
        <dbReference type="Pfam" id="PF18075"/>
    </source>
</evidence>
<feature type="transmembrane region" description="Helical" evidence="11">
    <location>
        <begin position="260"/>
        <end position="282"/>
    </location>
</feature>
<evidence type="ECO:0000256" key="8">
    <source>
        <dbReference type="ARBA" id="ARBA00023136"/>
    </source>
</evidence>
<evidence type="ECO:0000256" key="2">
    <source>
        <dbReference type="ARBA" id="ARBA00007379"/>
    </source>
</evidence>
<protein>
    <recommendedName>
        <fullName evidence="3 10">Cell division protein FtsX</fullName>
    </recommendedName>
</protein>
<dbReference type="InterPro" id="IPR040690">
    <property type="entry name" value="FtsX_ECD"/>
</dbReference>
<comment type="caution">
    <text evidence="14">The sequence shown here is derived from an EMBL/GenBank/DDBJ whole genome shotgun (WGS) entry which is preliminary data.</text>
</comment>
<feature type="transmembrane region" description="Helical" evidence="11">
    <location>
        <begin position="20"/>
        <end position="41"/>
    </location>
</feature>
<name>A0A8J6N5E1_9BACT</name>
<organism evidence="14 15">
    <name type="scientific">Candidatus Desulfaltia bathyphila</name>
    <dbReference type="NCBI Taxonomy" id="2841697"/>
    <lineage>
        <taxon>Bacteria</taxon>
        <taxon>Pseudomonadati</taxon>
        <taxon>Thermodesulfobacteriota</taxon>
        <taxon>Desulfobacteria</taxon>
        <taxon>Desulfobacterales</taxon>
        <taxon>Desulfobacterales incertae sedis</taxon>
        <taxon>Candidatus Desulfaltia</taxon>
    </lineage>
</organism>
<dbReference type="InterPro" id="IPR004513">
    <property type="entry name" value="FtsX"/>
</dbReference>